<accession>A0ABR0A4B2</accession>
<gene>
    <name evidence="1" type="ORF">OUZ56_001979</name>
</gene>
<keyword evidence="2" id="KW-1185">Reference proteome</keyword>
<organism evidence="1 2">
    <name type="scientific">Daphnia magna</name>
    <dbReference type="NCBI Taxonomy" id="35525"/>
    <lineage>
        <taxon>Eukaryota</taxon>
        <taxon>Metazoa</taxon>
        <taxon>Ecdysozoa</taxon>
        <taxon>Arthropoda</taxon>
        <taxon>Crustacea</taxon>
        <taxon>Branchiopoda</taxon>
        <taxon>Diplostraca</taxon>
        <taxon>Cladocera</taxon>
        <taxon>Anomopoda</taxon>
        <taxon>Daphniidae</taxon>
        <taxon>Daphnia</taxon>
    </lineage>
</organism>
<name>A0ABR0A4B2_9CRUS</name>
<reference evidence="1 2" key="1">
    <citation type="journal article" date="2023" name="Nucleic Acids Res.">
        <title>The hologenome of Daphnia magna reveals possible DNA methylation and microbiome-mediated evolution of the host genome.</title>
        <authorList>
            <person name="Chaturvedi A."/>
            <person name="Li X."/>
            <person name="Dhandapani V."/>
            <person name="Marshall H."/>
            <person name="Kissane S."/>
            <person name="Cuenca-Cambronero M."/>
            <person name="Asole G."/>
            <person name="Calvet F."/>
            <person name="Ruiz-Romero M."/>
            <person name="Marangio P."/>
            <person name="Guigo R."/>
            <person name="Rago D."/>
            <person name="Mirbahai L."/>
            <person name="Eastwood N."/>
            <person name="Colbourne J.K."/>
            <person name="Zhou J."/>
            <person name="Mallon E."/>
            <person name="Orsini L."/>
        </authorList>
    </citation>
    <scope>NUCLEOTIDE SEQUENCE [LARGE SCALE GENOMIC DNA]</scope>
    <source>
        <strain evidence="1">LRV0_1</strain>
    </source>
</reference>
<proteinExistence type="predicted"/>
<dbReference type="Proteomes" id="UP001234178">
    <property type="component" value="Unassembled WGS sequence"/>
</dbReference>
<comment type="caution">
    <text evidence="1">The sequence shown here is derived from an EMBL/GenBank/DDBJ whole genome shotgun (WGS) entry which is preliminary data.</text>
</comment>
<evidence type="ECO:0000313" key="2">
    <source>
        <dbReference type="Proteomes" id="UP001234178"/>
    </source>
</evidence>
<dbReference type="EMBL" id="JAOYFB010000036">
    <property type="protein sequence ID" value="KAK4019982.1"/>
    <property type="molecule type" value="Genomic_DNA"/>
</dbReference>
<sequence>MTKVYTYVLVGRFQELKDVTTSVGDAPSFIHPDRARPHPVAVVKFRRGDVQLAMTFRVA</sequence>
<protein>
    <submittedName>
        <fullName evidence="1">Uncharacterized protein</fullName>
    </submittedName>
</protein>
<evidence type="ECO:0000313" key="1">
    <source>
        <dbReference type="EMBL" id="KAK4019982.1"/>
    </source>
</evidence>